<comment type="similarity">
    <text evidence="2">Belongs to the acetate uptake transporter (AceTr) (TC 2.A.96) family.</text>
</comment>
<evidence type="ECO:0000256" key="2">
    <source>
        <dbReference type="ARBA" id="ARBA00005587"/>
    </source>
</evidence>
<keyword evidence="3 6" id="KW-0812">Transmembrane</keyword>
<reference evidence="7" key="1">
    <citation type="submission" date="2021-06" db="EMBL/GenBank/DDBJ databases">
        <authorList>
            <person name="Kallberg Y."/>
            <person name="Tangrot J."/>
            <person name="Rosling A."/>
        </authorList>
    </citation>
    <scope>NUCLEOTIDE SEQUENCE</scope>
    <source>
        <strain evidence="7">MT106</strain>
    </source>
</reference>
<proteinExistence type="inferred from homology"/>
<sequence length="214" mass="23486">MSEDQHSASSTLSLSSDAAPKIGNPGPLGLSSFALTTFVLSLYIVGAREVTHHNIIVGLALFYGGIVQILAGMWEFKVGNTFGATAFSSYGGFWLSYATILIPGFNIASAYASKSELEQALGIYLLGWTIFTFLLFLTTFKSKGSIFVLFFFVTITFVLLTTSKFQENSDIEKAGGIMGIITALLAWYNAMAQLWTHENSYFTLPDFDMRRKSK</sequence>
<comment type="subcellular location">
    <subcellularLocation>
        <location evidence="1">Membrane</location>
        <topology evidence="1">Multi-pass membrane protein</topology>
    </subcellularLocation>
</comment>
<dbReference type="GO" id="GO:0005886">
    <property type="term" value="C:plasma membrane"/>
    <property type="evidence" value="ECO:0007669"/>
    <property type="project" value="TreeGrafter"/>
</dbReference>
<protein>
    <submittedName>
        <fullName evidence="7">4869_t:CDS:1</fullName>
    </submittedName>
</protein>
<feature type="transmembrane region" description="Helical" evidence="6">
    <location>
        <begin position="120"/>
        <end position="138"/>
    </location>
</feature>
<dbReference type="Proteomes" id="UP000789831">
    <property type="component" value="Unassembled WGS sequence"/>
</dbReference>
<gene>
    <name evidence="7" type="ORF">AGERDE_LOCUS4457</name>
</gene>
<dbReference type="EMBL" id="CAJVPL010000513">
    <property type="protein sequence ID" value="CAG8505239.1"/>
    <property type="molecule type" value="Genomic_DNA"/>
</dbReference>
<dbReference type="InterPro" id="IPR051633">
    <property type="entry name" value="AceTr"/>
</dbReference>
<feature type="transmembrane region" description="Helical" evidence="6">
    <location>
        <begin position="54"/>
        <end position="74"/>
    </location>
</feature>
<dbReference type="PANTHER" id="PTHR31123:SF1">
    <property type="entry name" value="ACCUMULATION OF DYADS PROTEIN 2-RELATED"/>
    <property type="match status" value="1"/>
</dbReference>
<keyword evidence="8" id="KW-1185">Reference proteome</keyword>
<evidence type="ECO:0000256" key="6">
    <source>
        <dbReference type="SAM" id="Phobius"/>
    </source>
</evidence>
<evidence type="ECO:0000256" key="1">
    <source>
        <dbReference type="ARBA" id="ARBA00004141"/>
    </source>
</evidence>
<evidence type="ECO:0000313" key="7">
    <source>
        <dbReference type="EMBL" id="CAG8505239.1"/>
    </source>
</evidence>
<evidence type="ECO:0000256" key="4">
    <source>
        <dbReference type="ARBA" id="ARBA00022989"/>
    </source>
</evidence>
<feature type="transmembrane region" description="Helical" evidence="6">
    <location>
        <begin position="94"/>
        <end position="113"/>
    </location>
</feature>
<keyword evidence="4 6" id="KW-1133">Transmembrane helix</keyword>
<dbReference type="InterPro" id="IPR000791">
    <property type="entry name" value="Gpr1/Fun34/SatP-like"/>
</dbReference>
<evidence type="ECO:0000313" key="8">
    <source>
        <dbReference type="Proteomes" id="UP000789831"/>
    </source>
</evidence>
<evidence type="ECO:0000256" key="3">
    <source>
        <dbReference type="ARBA" id="ARBA00022692"/>
    </source>
</evidence>
<feature type="transmembrane region" description="Helical" evidence="6">
    <location>
        <begin position="174"/>
        <end position="195"/>
    </location>
</feature>
<comment type="caution">
    <text evidence="7">The sequence shown here is derived from an EMBL/GenBank/DDBJ whole genome shotgun (WGS) entry which is preliminary data.</text>
</comment>
<feature type="transmembrane region" description="Helical" evidence="6">
    <location>
        <begin position="28"/>
        <end position="47"/>
    </location>
</feature>
<organism evidence="7 8">
    <name type="scientific">Ambispora gerdemannii</name>
    <dbReference type="NCBI Taxonomy" id="144530"/>
    <lineage>
        <taxon>Eukaryota</taxon>
        <taxon>Fungi</taxon>
        <taxon>Fungi incertae sedis</taxon>
        <taxon>Mucoromycota</taxon>
        <taxon>Glomeromycotina</taxon>
        <taxon>Glomeromycetes</taxon>
        <taxon>Archaeosporales</taxon>
        <taxon>Ambisporaceae</taxon>
        <taxon>Ambispora</taxon>
    </lineage>
</organism>
<accession>A0A9N8ZRB4</accession>
<dbReference type="PANTHER" id="PTHR31123">
    <property type="entry name" value="ACCUMULATION OF DYADS PROTEIN 2-RELATED"/>
    <property type="match status" value="1"/>
</dbReference>
<dbReference type="AlphaFoldDB" id="A0A9N8ZRB4"/>
<dbReference type="OrthoDB" id="3648309at2759"/>
<dbReference type="NCBIfam" id="NF038013">
    <property type="entry name" value="AceTr_1"/>
    <property type="match status" value="1"/>
</dbReference>
<dbReference type="Pfam" id="PF01184">
    <property type="entry name" value="Gpr1_Fun34_YaaH"/>
    <property type="match status" value="1"/>
</dbReference>
<name>A0A9N8ZRB4_9GLOM</name>
<feature type="transmembrane region" description="Helical" evidence="6">
    <location>
        <begin position="144"/>
        <end position="162"/>
    </location>
</feature>
<evidence type="ECO:0000256" key="5">
    <source>
        <dbReference type="ARBA" id="ARBA00023136"/>
    </source>
</evidence>
<keyword evidence="5 6" id="KW-0472">Membrane</keyword>
<dbReference type="GO" id="GO:0015123">
    <property type="term" value="F:acetate transmembrane transporter activity"/>
    <property type="evidence" value="ECO:0007669"/>
    <property type="project" value="TreeGrafter"/>
</dbReference>